<dbReference type="InterPro" id="IPR008334">
    <property type="entry name" value="5'-Nucleotdase_C"/>
</dbReference>
<dbReference type="SUPFAM" id="SSF56300">
    <property type="entry name" value="Metallo-dependent phosphatases"/>
    <property type="match status" value="1"/>
</dbReference>
<dbReference type="EMBL" id="JACBZM010000001">
    <property type="protein sequence ID" value="NYI47721.1"/>
    <property type="molecule type" value="Genomic_DNA"/>
</dbReference>
<dbReference type="InterPro" id="IPR015919">
    <property type="entry name" value="Cadherin-like_sf"/>
</dbReference>
<dbReference type="Gene3D" id="2.60.40.2700">
    <property type="match status" value="1"/>
</dbReference>
<dbReference type="InterPro" id="IPR047971">
    <property type="entry name" value="ExeM-like"/>
</dbReference>
<dbReference type="GO" id="GO:0016020">
    <property type="term" value="C:membrane"/>
    <property type="evidence" value="ECO:0007669"/>
    <property type="project" value="InterPro"/>
</dbReference>
<dbReference type="InterPro" id="IPR001322">
    <property type="entry name" value="Lamin_tail_dom"/>
</dbReference>
<feature type="compositionally biased region" description="Polar residues" evidence="2">
    <location>
        <begin position="197"/>
        <end position="217"/>
    </location>
</feature>
<proteinExistence type="predicted"/>
<dbReference type="InterPro" id="IPR006179">
    <property type="entry name" value="5_nucleotidase/apyrase"/>
</dbReference>
<accession>A0A7Y9ZMR6</accession>
<dbReference type="Gene3D" id="3.90.780.10">
    <property type="entry name" value="5'-Nucleotidase, C-terminal domain"/>
    <property type="match status" value="1"/>
</dbReference>
<dbReference type="InterPro" id="IPR036691">
    <property type="entry name" value="Endo/exonu/phosph_ase_sf"/>
</dbReference>
<protein>
    <submittedName>
        <fullName evidence="5">5'-nucleotidase</fullName>
        <ecNumber evidence="5">3.1.3.5</ecNumber>
    </submittedName>
</protein>
<dbReference type="PRINTS" id="PR01607">
    <property type="entry name" value="APYRASEFAMLY"/>
</dbReference>
<keyword evidence="1 3" id="KW-0732">Signal</keyword>
<dbReference type="PROSITE" id="PS51841">
    <property type="entry name" value="LTD"/>
    <property type="match status" value="1"/>
</dbReference>
<reference evidence="5 6" key="1">
    <citation type="submission" date="2020-07" db="EMBL/GenBank/DDBJ databases">
        <title>Sequencing the genomes of 1000 actinobacteria strains.</title>
        <authorList>
            <person name="Klenk H.-P."/>
        </authorList>
    </citation>
    <scope>NUCLEOTIDE SEQUENCE [LARGE SCALE GENOMIC DNA]</scope>
    <source>
        <strain evidence="5 6">DSM 15131</strain>
    </source>
</reference>
<dbReference type="PANTHER" id="PTHR11575">
    <property type="entry name" value="5'-NUCLEOTIDASE-RELATED"/>
    <property type="match status" value="1"/>
</dbReference>
<dbReference type="GO" id="GO:0008253">
    <property type="term" value="F:5'-nucleotidase activity"/>
    <property type="evidence" value="ECO:0007669"/>
    <property type="project" value="UniProtKB-EC"/>
</dbReference>
<feature type="signal peptide" evidence="3">
    <location>
        <begin position="1"/>
        <end position="31"/>
    </location>
</feature>
<dbReference type="GO" id="GO:0008768">
    <property type="term" value="F:UDP-sugar diphosphatase activity"/>
    <property type="evidence" value="ECO:0007669"/>
    <property type="project" value="TreeGrafter"/>
</dbReference>
<dbReference type="InterPro" id="IPR013783">
    <property type="entry name" value="Ig-like_fold"/>
</dbReference>
<dbReference type="GO" id="GO:0005975">
    <property type="term" value="P:carbohydrate metabolic process"/>
    <property type="evidence" value="ECO:0007669"/>
    <property type="project" value="UniProtKB-ARBA"/>
</dbReference>
<dbReference type="CDD" id="cd10283">
    <property type="entry name" value="MnuA_DNase1-like"/>
    <property type="match status" value="1"/>
</dbReference>
<evidence type="ECO:0000259" key="4">
    <source>
        <dbReference type="PROSITE" id="PS51841"/>
    </source>
</evidence>
<dbReference type="InterPro" id="IPR004843">
    <property type="entry name" value="Calcineurin-like_PHP"/>
</dbReference>
<dbReference type="CDD" id="cd04486">
    <property type="entry name" value="YhcR_OBF_like"/>
    <property type="match status" value="1"/>
</dbReference>
<dbReference type="Pfam" id="PF02872">
    <property type="entry name" value="5_nucleotid_C"/>
    <property type="match status" value="1"/>
</dbReference>
<dbReference type="GO" id="GO:0005509">
    <property type="term" value="F:calcium ion binding"/>
    <property type="evidence" value="ECO:0007669"/>
    <property type="project" value="InterPro"/>
</dbReference>
<dbReference type="GO" id="GO:0009166">
    <property type="term" value="P:nucleotide catabolic process"/>
    <property type="evidence" value="ECO:0007669"/>
    <property type="project" value="InterPro"/>
</dbReference>
<comment type="caution">
    <text evidence="5">The sequence shown here is derived from an EMBL/GenBank/DDBJ whole genome shotgun (WGS) entry which is preliminary data.</text>
</comment>
<dbReference type="Gene3D" id="3.60.21.10">
    <property type="match status" value="1"/>
</dbReference>
<feature type="chain" id="PRO_5031252302" evidence="3">
    <location>
        <begin position="32"/>
        <end position="1793"/>
    </location>
</feature>
<dbReference type="InterPro" id="IPR005135">
    <property type="entry name" value="Endo/exonuclease/phosphatase"/>
</dbReference>
<dbReference type="Gene3D" id="3.60.10.10">
    <property type="entry name" value="Endonuclease/exonuclease/phosphatase"/>
    <property type="match status" value="1"/>
</dbReference>
<dbReference type="InterPro" id="IPR036907">
    <property type="entry name" value="5'-Nucleotdase_C_sf"/>
</dbReference>
<evidence type="ECO:0000256" key="2">
    <source>
        <dbReference type="SAM" id="MobiDB-lite"/>
    </source>
</evidence>
<feature type="compositionally biased region" description="Polar residues" evidence="2">
    <location>
        <begin position="801"/>
        <end position="815"/>
    </location>
</feature>
<dbReference type="SUPFAM" id="SSF55816">
    <property type="entry name" value="5'-nucleotidase (syn. UDP-sugar hydrolase), C-terminal domain"/>
    <property type="match status" value="1"/>
</dbReference>
<feature type="region of interest" description="Disordered" evidence="2">
    <location>
        <begin position="800"/>
        <end position="819"/>
    </location>
</feature>
<dbReference type="Gene3D" id="2.60.40.10">
    <property type="entry name" value="Immunoglobulins"/>
    <property type="match status" value="1"/>
</dbReference>
<feature type="region of interest" description="Disordered" evidence="2">
    <location>
        <begin position="197"/>
        <end position="224"/>
    </location>
</feature>
<dbReference type="Pfam" id="PF00149">
    <property type="entry name" value="Metallophos"/>
    <property type="match status" value="1"/>
</dbReference>
<name>A0A7Y9ZMR6_9ACTN</name>
<dbReference type="SUPFAM" id="SSF49313">
    <property type="entry name" value="Cadherin-like"/>
    <property type="match status" value="1"/>
</dbReference>
<dbReference type="GO" id="GO:0030288">
    <property type="term" value="C:outer membrane-bounded periplasmic space"/>
    <property type="evidence" value="ECO:0007669"/>
    <property type="project" value="TreeGrafter"/>
</dbReference>
<dbReference type="EC" id="3.1.3.5" evidence="5"/>
<dbReference type="Pfam" id="PF00932">
    <property type="entry name" value="LTD"/>
    <property type="match status" value="1"/>
</dbReference>
<dbReference type="PANTHER" id="PTHR11575:SF24">
    <property type="entry name" value="5'-NUCLEOTIDASE"/>
    <property type="match status" value="1"/>
</dbReference>
<dbReference type="NCBIfam" id="NF033681">
    <property type="entry name" value="ExeM_NucH_DNase"/>
    <property type="match status" value="1"/>
</dbReference>
<evidence type="ECO:0000313" key="6">
    <source>
        <dbReference type="Proteomes" id="UP000562045"/>
    </source>
</evidence>
<sequence length="1793" mass="185379">MRSAKQFLFGSLGAALGISGLAVLAPTPAQAEPDGSGVVISEVYGAGGFAATDTLPASSYTHDFIELYNPTDAEVSLTGWAVFYGSATRGAGATISNKIALTGSIPAHGHYLVQGAGNVANGAPMPVADATGSINMGSGSGLVILSNQSADLTGLPQGDIKNATGVVDAVGYGTANTFESAADGTALSGTVSAFRNATGTDTDNNSADFSTGAPTPTNRDENALGATDPADVNTYVGVPLSLQLQASGGTPGYTWSLTSGTLPDGVTLSPAGLVSGTPTTVGTSEVTATVTDSAAPTAATKSVTFTITVEAAPEELPIAAIQGTGPASERVDDTVITTGVVTAMYKDPAFASSSFDGMYIQTGGTGGATDGTPGASDAIFVYGANAMPAGVAIGDSVEVTGKVAEFAGSTQLVPAAGGVVELGSPLDPVTPLAIAYPTTETDREAQEGMLLAPTDDFTVTSSYNVNTFAEVGLATGDTPLRQPTEYAGDSNTFLLNAIKADNAARGVVLDDGTSVNYMTNAAAKNQPLPWLTPTKPIRVGAEATLTGPVVLEYRFNTWRFQPTSPVYDDGASVATFENTRPANAAPREVGGDLKIATFNVLNYFNTTGQQYVANGAAQTPPVNTQCSYYEDRQGNPIANNTCGVVTNGVNAGNGPRGAATTASLERQRAKIVTAINLLDADIVGLQEVEASLKLVGETDRDDALRSLVDALNDAAGAGTWRFVHSPGEATLAASVTEQDVIRPAFIYRTASVEPVGQSDILFGTTEFANAREPLAQAFKAKGALDDAAFAVILNHFKSKGDSQTPATGDNANNADTGAFNGDRTRQATRLVQFANEFAAARDIDAVFLAGDFNSYSKEDPIRALEQGGFELIDSTENEESYSFSGLSGSLDHVLGNSAALNMVTGADIWDINAAESVAFQYSRYNYNVTDFWQPNQPFAASDHNPEIIGIDVPEVTGSYKKIQIVGTNDFHGRILPSGGDSAGASVLSGAVKELRADNPNTVFVAAGDLIGASTFESFIQDDKPTIDALNAAGLDVSAVGNHELDQGYDDLVNRVMAPYDAETNPLGGAQWKYIAANLKVKATGDPAVPATWIKTVDGVEIGFVGAVTEDLPALVSPDGIADIEVTDIVDSVNAEAADLRANGADLVVMLVHEGSASTSCTSPQFTDEATTWGNITQNVSSDVDAIVSGHTHLAYNCSFPVADWDAEGRTVTKRPVVSAGQYGQNLNQLVFTYDNGTGDLVAVGQEIIGIAGTGYLPDPAIDPIVTAAKNKANELGAQVLGKMEGPFSRAKLANGTTENRGGESTLGNQVAEVQRWATEKPESGSAQIAFMNPGGLRDDMKGTVNGSVRDLTYKQAAVVQPFANTLVNMDLTGAQIETVLEQQWQRTSTGAVPSRPFLRLGVSKGFTYTYEEKPVTVSGTATFQGEVTGMWLNGEAIDLGATYSVTVNSFLASGGDNFFEFANGSGRADTGKVDLEAMVDYMAQYKDTPLPVDYGQRAVEVELPADAPASYVPGDHVKFDISSWTMSTADDVKDTEVQVKLGDQVIGTATLDNTIGTAVYDQYGTAAVDVVLPEDTPDGNVTLSLVGAATGTESQLVIAVDAGEPAAVVNDTPPTVTGTARVGRTLTATNGTWTPAEVTFAYQWLANGTPIANATAKTLKLTGAHVGKKISVRVTASADGYTDGVATSAETAAVAKGPVNMSVTTSPSKVIVKSTRAKVAVTLTNPDGVAVTGQVTVSATGLGSRTVTLVGGKATVTLPVFPSIGTKTVTVRYLGSSTLLAKSTSTSIFVVRR</sequence>
<dbReference type="SUPFAM" id="SSF56219">
    <property type="entry name" value="DNase I-like"/>
    <property type="match status" value="1"/>
</dbReference>
<dbReference type="Pfam" id="PF03372">
    <property type="entry name" value="Exo_endo_phos"/>
    <property type="match status" value="1"/>
</dbReference>
<dbReference type="RefSeq" id="WP_179651782.1">
    <property type="nucleotide sequence ID" value="NZ_JACBZM010000001.1"/>
</dbReference>
<organism evidence="5 6">
    <name type="scientific">Nocardioides aromaticivorans</name>
    <dbReference type="NCBI Taxonomy" id="200618"/>
    <lineage>
        <taxon>Bacteria</taxon>
        <taxon>Bacillati</taxon>
        <taxon>Actinomycetota</taxon>
        <taxon>Actinomycetes</taxon>
        <taxon>Propionibacteriales</taxon>
        <taxon>Nocardioidaceae</taxon>
        <taxon>Nocardioides</taxon>
    </lineage>
</organism>
<dbReference type="Proteomes" id="UP000562045">
    <property type="component" value="Unassembled WGS sequence"/>
</dbReference>
<feature type="domain" description="LTD" evidence="4">
    <location>
        <begin position="25"/>
        <end position="174"/>
    </location>
</feature>
<evidence type="ECO:0000256" key="3">
    <source>
        <dbReference type="SAM" id="SignalP"/>
    </source>
</evidence>
<dbReference type="InterPro" id="IPR029052">
    <property type="entry name" value="Metallo-depent_PP-like"/>
</dbReference>
<gene>
    <name evidence="5" type="ORF">BJ993_004801</name>
</gene>
<keyword evidence="5" id="KW-0378">Hydrolase</keyword>
<evidence type="ECO:0000256" key="1">
    <source>
        <dbReference type="ARBA" id="ARBA00022729"/>
    </source>
</evidence>
<evidence type="ECO:0000313" key="5">
    <source>
        <dbReference type="EMBL" id="NYI47721.1"/>
    </source>
</evidence>